<dbReference type="Pfam" id="PF00593">
    <property type="entry name" value="TonB_dep_Rec_b-barrel"/>
    <property type="match status" value="1"/>
</dbReference>
<reference evidence="12 13" key="1">
    <citation type="submission" date="2019-06" db="EMBL/GenBank/DDBJ databases">
        <title>Spirosoma utsteinense sp. nov. isolated from Antarctic ice-free soils.</title>
        <authorList>
            <person name="Tahon G."/>
        </authorList>
    </citation>
    <scope>NUCLEOTIDE SEQUENCE [LARGE SCALE GENOMIC DNA]</scope>
    <source>
        <strain evidence="12 13">LMG 31447</strain>
    </source>
</reference>
<organism evidence="12 13">
    <name type="scientific">Spirosoma utsteinense</name>
    <dbReference type="NCBI Taxonomy" id="2585773"/>
    <lineage>
        <taxon>Bacteria</taxon>
        <taxon>Pseudomonadati</taxon>
        <taxon>Bacteroidota</taxon>
        <taxon>Cytophagia</taxon>
        <taxon>Cytophagales</taxon>
        <taxon>Cytophagaceae</taxon>
        <taxon>Spirosoma</taxon>
    </lineage>
</organism>
<evidence type="ECO:0000256" key="9">
    <source>
        <dbReference type="RuleBase" id="RU003357"/>
    </source>
</evidence>
<keyword evidence="4 8" id="KW-0812">Transmembrane</keyword>
<dbReference type="Gene3D" id="2.60.40.1120">
    <property type="entry name" value="Carboxypeptidase-like, regulatory domain"/>
    <property type="match status" value="1"/>
</dbReference>
<sequence length="1158" mass="126423">MHYILLHRSVWVRIMKITSLQLLFAFALVNISFAFDGRAQDLLERRISLSAKNQDVESVFKRIEKQANVQFLFSREIIQSKRKVTYQATNEQLSLLLEHILAPLSLKYEVVGQQILIKREAVPVTLPQQNSTTQRSNEAAQDVQLTGQVTGDNGEGLPGVNIQIKSTNRGTTTDVNGNYKLTVPEGSGTTLVFSFIGYGTKEVAVGNQSAINVTLIADNKTLNEVVVVGYGTQRKTSLTGAIASVSDKEIGVLPVSNISQSLQGRAAGVTVTNNGAPGEAPIIRIRGVGTVNNANPLYVVDGVPVGDGSNVDPKDVQSIEVLKDASAAAIYGSRAANGVILITTKRSNSKKLSVTIDSYVGVQTAWRKLPLLNRDQYIAYGTDLLNNGDIYNGKPAGTSIPPRWQTGLDQPIYTGATQTFRQTDTDWQDEMFRNATIQQHRLELSGGNDVSKFYLSGGFFSQDGIMLGTDYKRGNIRLNSDHKLGKRVTLGQTLYLAYDSRRIEQNGGSIGTQIRNIINTIPYLPVYNPNNLGGFEGSKNVDGTDPSNPVRNVLLNSNTTQSNTVFSTFYVDVEILTGLKYRFQGGINIYNSIGRTVNPSYDSGPGGFASLSYASISQDRGQSVAPIYTNQLSYIKDFGKHTINATAVAEKQTSVFSNINLGGNNTITNAIIEPTNLTSPRIGAGRAESAILSYVGRLNYEYSGKYLLGLSFRRDGSSKYAPGKKWGNFPAASAGWRISEERFMKNIPAITELKLRGSYGLVGNNNIGDYGYQATLSSDPYYEFDKTTSIESQGYTIRKLANRDLKWESVAMTNVGIDATLLNGKFSVSVDYFNNLTRDMVLNRPIPPSMGYDEAPLANVGSVQNRGIELQAGYQSNKGALTWQLNGNISAVRNKVISLGDVGNTIFGGDWYGDNITKTEVGQPIGYFYGYKTNGIFQNQGEVDSWKAQYTDVVADKNSPLPGDIRYTDVNGDGKVDPSDKVKIGQFLPKFTYGTNFTAKWKGVDLTLFIQGVQGNQIYSTVKYNLEGMTRLFNAGTAVLDRWVREGQVTDVPRAVAGDPNHNARASNRFVESGSYIRMKNLTVGYALPANWLAPLGTSFITRARVYVSTTNLLTITGYKSGYDPEIGSFGGSSLTNGIDYGQFPQARTIMAGLQIGF</sequence>
<dbReference type="InterPro" id="IPR037066">
    <property type="entry name" value="Plug_dom_sf"/>
</dbReference>
<dbReference type="NCBIfam" id="TIGR04057">
    <property type="entry name" value="SusC_RagA_signa"/>
    <property type="match status" value="1"/>
</dbReference>
<evidence type="ECO:0000256" key="2">
    <source>
        <dbReference type="ARBA" id="ARBA00022448"/>
    </source>
</evidence>
<evidence type="ECO:0000256" key="6">
    <source>
        <dbReference type="ARBA" id="ARBA00023136"/>
    </source>
</evidence>
<dbReference type="Pfam" id="PF13715">
    <property type="entry name" value="CarbopepD_reg_2"/>
    <property type="match status" value="1"/>
</dbReference>
<keyword evidence="5 9" id="KW-0798">TonB box</keyword>
<keyword evidence="2 8" id="KW-0813">Transport</keyword>
<dbReference type="InterPro" id="IPR008969">
    <property type="entry name" value="CarboxyPept-like_regulatory"/>
</dbReference>
<dbReference type="InterPro" id="IPR039426">
    <property type="entry name" value="TonB-dep_rcpt-like"/>
</dbReference>
<dbReference type="InterPro" id="IPR036942">
    <property type="entry name" value="Beta-barrel_TonB_sf"/>
</dbReference>
<dbReference type="Gene3D" id="2.40.170.20">
    <property type="entry name" value="TonB-dependent receptor, beta-barrel domain"/>
    <property type="match status" value="1"/>
</dbReference>
<keyword evidence="13" id="KW-1185">Reference proteome</keyword>
<gene>
    <name evidence="12" type="ORF">FH603_1601</name>
</gene>
<dbReference type="NCBIfam" id="TIGR04056">
    <property type="entry name" value="OMP_RagA_SusC"/>
    <property type="match status" value="1"/>
</dbReference>
<dbReference type="RefSeq" id="WP_186736902.1">
    <property type="nucleotide sequence ID" value="NZ_VFIA01000007.1"/>
</dbReference>
<keyword evidence="6 8" id="KW-0472">Membrane</keyword>
<evidence type="ECO:0000256" key="5">
    <source>
        <dbReference type="ARBA" id="ARBA00023077"/>
    </source>
</evidence>
<evidence type="ECO:0000313" key="12">
    <source>
        <dbReference type="EMBL" id="MBC3791103.1"/>
    </source>
</evidence>
<dbReference type="InterPro" id="IPR023996">
    <property type="entry name" value="TonB-dep_OMP_SusC/RagA"/>
</dbReference>
<comment type="caution">
    <text evidence="12">The sequence shown here is derived from an EMBL/GenBank/DDBJ whole genome shotgun (WGS) entry which is preliminary data.</text>
</comment>
<evidence type="ECO:0000256" key="3">
    <source>
        <dbReference type="ARBA" id="ARBA00022452"/>
    </source>
</evidence>
<feature type="domain" description="TonB-dependent receptor plug" evidence="11">
    <location>
        <begin position="235"/>
        <end position="339"/>
    </location>
</feature>
<dbReference type="InterPro" id="IPR023997">
    <property type="entry name" value="TonB-dep_OMP_SusC/RagA_CS"/>
</dbReference>
<keyword evidence="3 8" id="KW-1134">Transmembrane beta strand</keyword>
<comment type="similarity">
    <text evidence="8 9">Belongs to the TonB-dependent receptor family.</text>
</comment>
<evidence type="ECO:0000313" key="13">
    <source>
        <dbReference type="Proteomes" id="UP000700732"/>
    </source>
</evidence>
<comment type="subcellular location">
    <subcellularLocation>
        <location evidence="1 8">Cell outer membrane</location>
        <topology evidence="1 8">Multi-pass membrane protein</topology>
    </subcellularLocation>
</comment>
<dbReference type="SUPFAM" id="SSF56935">
    <property type="entry name" value="Porins"/>
    <property type="match status" value="1"/>
</dbReference>
<keyword evidence="7 8" id="KW-0998">Cell outer membrane</keyword>
<evidence type="ECO:0000256" key="4">
    <source>
        <dbReference type="ARBA" id="ARBA00022692"/>
    </source>
</evidence>
<accession>A0ABR6W3I2</accession>
<evidence type="ECO:0000256" key="8">
    <source>
        <dbReference type="PROSITE-ProRule" id="PRU01360"/>
    </source>
</evidence>
<evidence type="ECO:0000256" key="1">
    <source>
        <dbReference type="ARBA" id="ARBA00004571"/>
    </source>
</evidence>
<dbReference type="Gene3D" id="2.170.130.10">
    <property type="entry name" value="TonB-dependent receptor, plug domain"/>
    <property type="match status" value="1"/>
</dbReference>
<name>A0ABR6W3I2_9BACT</name>
<feature type="domain" description="TonB-dependent receptor-like beta-barrel" evidence="10">
    <location>
        <begin position="527"/>
        <end position="1105"/>
    </location>
</feature>
<evidence type="ECO:0000259" key="11">
    <source>
        <dbReference type="Pfam" id="PF07715"/>
    </source>
</evidence>
<dbReference type="EMBL" id="VFIA01000007">
    <property type="protein sequence ID" value="MBC3791103.1"/>
    <property type="molecule type" value="Genomic_DNA"/>
</dbReference>
<evidence type="ECO:0000259" key="10">
    <source>
        <dbReference type="Pfam" id="PF00593"/>
    </source>
</evidence>
<proteinExistence type="inferred from homology"/>
<dbReference type="SUPFAM" id="SSF49464">
    <property type="entry name" value="Carboxypeptidase regulatory domain-like"/>
    <property type="match status" value="1"/>
</dbReference>
<dbReference type="Pfam" id="PF07715">
    <property type="entry name" value="Plug"/>
    <property type="match status" value="1"/>
</dbReference>
<protein>
    <submittedName>
        <fullName evidence="12">TonB-linked SusC/RagA family outer membrane protein</fullName>
    </submittedName>
</protein>
<dbReference type="PROSITE" id="PS52016">
    <property type="entry name" value="TONB_DEPENDENT_REC_3"/>
    <property type="match status" value="1"/>
</dbReference>
<evidence type="ECO:0000256" key="7">
    <source>
        <dbReference type="ARBA" id="ARBA00023237"/>
    </source>
</evidence>
<dbReference type="InterPro" id="IPR000531">
    <property type="entry name" value="Beta-barrel_TonB"/>
</dbReference>
<dbReference type="Proteomes" id="UP000700732">
    <property type="component" value="Unassembled WGS sequence"/>
</dbReference>
<dbReference type="InterPro" id="IPR012910">
    <property type="entry name" value="Plug_dom"/>
</dbReference>